<proteinExistence type="predicted"/>
<dbReference type="AlphaFoldDB" id="A0A217EDW3"/>
<dbReference type="RefSeq" id="WP_088822483.1">
    <property type="nucleotide sequence ID" value="NZ_FZLN01000001.1"/>
</dbReference>
<gene>
    <name evidence="1" type="ORF">SAMN05444584_0365</name>
</gene>
<reference evidence="2" key="1">
    <citation type="submission" date="2017-06" db="EMBL/GenBank/DDBJ databases">
        <authorList>
            <person name="Varghese N."/>
            <person name="Submissions S."/>
        </authorList>
    </citation>
    <scope>NUCLEOTIDE SEQUENCE [LARGE SCALE GENOMIC DNA]</scope>
    <source>
        <strain evidence="2">ANC 5114</strain>
    </source>
</reference>
<sequence>MYEYNYRTGWGDAKYDFSSELNRELQTSDGPVTQEEAMERLGYICDQSLFYNPVNSPKYITVLIANNVTADMYQYIIIFSLYTDHTEYFGVQDIPSLIELLGKLIPIIRSKSSGT</sequence>
<keyword evidence="2" id="KW-1185">Reference proteome</keyword>
<organism evidence="1 2">
    <name type="scientific">Acinetobacter apis</name>
    <dbReference type="NCBI Taxonomy" id="1229165"/>
    <lineage>
        <taxon>Bacteria</taxon>
        <taxon>Pseudomonadati</taxon>
        <taxon>Pseudomonadota</taxon>
        <taxon>Gammaproteobacteria</taxon>
        <taxon>Moraxellales</taxon>
        <taxon>Moraxellaceae</taxon>
        <taxon>Acinetobacter</taxon>
    </lineage>
</organism>
<evidence type="ECO:0000313" key="1">
    <source>
        <dbReference type="EMBL" id="SNQ28442.1"/>
    </source>
</evidence>
<dbReference type="Proteomes" id="UP000243463">
    <property type="component" value="Unassembled WGS sequence"/>
</dbReference>
<dbReference type="OrthoDB" id="6692361at2"/>
<name>A0A217EDW3_9GAMM</name>
<evidence type="ECO:0000313" key="2">
    <source>
        <dbReference type="Proteomes" id="UP000243463"/>
    </source>
</evidence>
<accession>A0A217EDW3</accession>
<dbReference type="EMBL" id="FZLN01000001">
    <property type="protein sequence ID" value="SNQ28442.1"/>
    <property type="molecule type" value="Genomic_DNA"/>
</dbReference>
<protein>
    <submittedName>
        <fullName evidence="1">Uncharacterized protein</fullName>
    </submittedName>
</protein>